<evidence type="ECO:0000256" key="3">
    <source>
        <dbReference type="ARBA" id="ARBA00022723"/>
    </source>
</evidence>
<evidence type="ECO:0000256" key="6">
    <source>
        <dbReference type="ARBA" id="ARBA00023180"/>
    </source>
</evidence>
<keyword evidence="9" id="KW-1185">Reference proteome</keyword>
<evidence type="ECO:0000256" key="1">
    <source>
        <dbReference type="ARBA" id="ARBA00001913"/>
    </source>
</evidence>
<dbReference type="PANTHER" id="PTHR10342:SF273">
    <property type="entry name" value="RE14504P"/>
    <property type="match status" value="1"/>
</dbReference>
<dbReference type="PANTHER" id="PTHR10342">
    <property type="entry name" value="ARYLSULFATASE"/>
    <property type="match status" value="1"/>
</dbReference>
<keyword evidence="5" id="KW-0106">Calcium</keyword>
<dbReference type="InterPro" id="IPR024607">
    <property type="entry name" value="Sulfatase_CS"/>
</dbReference>
<keyword evidence="6" id="KW-0325">Glycoprotein</keyword>
<feature type="domain" description="Sulfatase N-terminal" evidence="7">
    <location>
        <begin position="19"/>
        <end position="208"/>
    </location>
</feature>
<evidence type="ECO:0000259" key="7">
    <source>
        <dbReference type="Pfam" id="PF00884"/>
    </source>
</evidence>
<proteinExistence type="inferred from homology"/>
<evidence type="ECO:0000256" key="5">
    <source>
        <dbReference type="ARBA" id="ARBA00022837"/>
    </source>
</evidence>
<comment type="similarity">
    <text evidence="2">Belongs to the sulfatase family.</text>
</comment>
<reference evidence="8 9" key="1">
    <citation type="journal article" date="2019" name="Sci. Rep.">
        <title>Orb-weaving spider Araneus ventricosus genome elucidates the spidroin gene catalogue.</title>
        <authorList>
            <person name="Kono N."/>
            <person name="Nakamura H."/>
            <person name="Ohtoshi R."/>
            <person name="Moran D.A.P."/>
            <person name="Shinohara A."/>
            <person name="Yoshida Y."/>
            <person name="Fujiwara M."/>
            <person name="Mori M."/>
            <person name="Tomita M."/>
            <person name="Arakawa K."/>
        </authorList>
    </citation>
    <scope>NUCLEOTIDE SEQUENCE [LARGE SCALE GENOMIC DNA]</scope>
</reference>
<evidence type="ECO:0000313" key="9">
    <source>
        <dbReference type="Proteomes" id="UP000499080"/>
    </source>
</evidence>
<accession>A0A4Y2P5H3</accession>
<gene>
    <name evidence="8" type="primary">Arsb_24</name>
    <name evidence="8" type="ORF">AVEN_82629_1</name>
</gene>
<evidence type="ECO:0000256" key="2">
    <source>
        <dbReference type="ARBA" id="ARBA00008779"/>
    </source>
</evidence>
<dbReference type="Proteomes" id="UP000499080">
    <property type="component" value="Unassembled WGS sequence"/>
</dbReference>
<dbReference type="Gene3D" id="3.40.720.10">
    <property type="entry name" value="Alkaline Phosphatase, subunit A"/>
    <property type="match status" value="1"/>
</dbReference>
<dbReference type="GO" id="GO:0008484">
    <property type="term" value="F:sulfuric ester hydrolase activity"/>
    <property type="evidence" value="ECO:0007669"/>
    <property type="project" value="InterPro"/>
</dbReference>
<organism evidence="8 9">
    <name type="scientific">Araneus ventricosus</name>
    <name type="common">Orbweaver spider</name>
    <name type="synonym">Epeira ventricosa</name>
    <dbReference type="NCBI Taxonomy" id="182803"/>
    <lineage>
        <taxon>Eukaryota</taxon>
        <taxon>Metazoa</taxon>
        <taxon>Ecdysozoa</taxon>
        <taxon>Arthropoda</taxon>
        <taxon>Chelicerata</taxon>
        <taxon>Arachnida</taxon>
        <taxon>Araneae</taxon>
        <taxon>Araneomorphae</taxon>
        <taxon>Entelegynae</taxon>
        <taxon>Araneoidea</taxon>
        <taxon>Araneidae</taxon>
        <taxon>Araneus</taxon>
    </lineage>
</organism>
<evidence type="ECO:0000313" key="8">
    <source>
        <dbReference type="EMBL" id="GBN45266.1"/>
    </source>
</evidence>
<dbReference type="InterPro" id="IPR047115">
    <property type="entry name" value="ARSB"/>
</dbReference>
<dbReference type="SUPFAM" id="SSF53649">
    <property type="entry name" value="Alkaline phosphatase-like"/>
    <property type="match status" value="1"/>
</dbReference>
<protein>
    <submittedName>
        <fullName evidence="8">Arylsulfatase B</fullName>
    </submittedName>
</protein>
<dbReference type="PROSITE" id="PS00149">
    <property type="entry name" value="SULFATASE_2"/>
    <property type="match status" value="1"/>
</dbReference>
<evidence type="ECO:0000256" key="4">
    <source>
        <dbReference type="ARBA" id="ARBA00022801"/>
    </source>
</evidence>
<sequence>MILLVNLSYLKASSSSQPPNIVIIYADDLGWNDVSFHGSPQIPTPNIDALALSGITLQNYYGEWLCTPSRASLLTGKYPMRLGLQHLVILGGQASGLPLNETTMPQRFKKFGYETHMIGKWHLGYQTKEYTPTYRGFDSFFGYWNGLIDYYDHTYLEQSCSSLSQPFFGLDFHDNLEHVLDAQGKYATHVFTEKAEEVIMKHDTSKKFQEHDIEVWTINCQQRKEPPISRKIRSGARQRLCPASFEWGGLRRDSAQRDNGLPPCSKIIFSILSNE</sequence>
<dbReference type="OrthoDB" id="6421429at2759"/>
<comment type="caution">
    <text evidence="8">The sequence shown here is derived from an EMBL/GenBank/DDBJ whole genome shotgun (WGS) entry which is preliminary data.</text>
</comment>
<keyword evidence="4" id="KW-0378">Hydrolase</keyword>
<name>A0A4Y2P5H3_ARAVE</name>
<keyword evidence="3" id="KW-0479">Metal-binding</keyword>
<dbReference type="InterPro" id="IPR017850">
    <property type="entry name" value="Alkaline_phosphatase_core_sf"/>
</dbReference>
<dbReference type="EMBL" id="BGPR01010276">
    <property type="protein sequence ID" value="GBN45266.1"/>
    <property type="molecule type" value="Genomic_DNA"/>
</dbReference>
<dbReference type="InterPro" id="IPR000917">
    <property type="entry name" value="Sulfatase_N"/>
</dbReference>
<comment type="cofactor">
    <cofactor evidence="1">
        <name>Ca(2+)</name>
        <dbReference type="ChEBI" id="CHEBI:29108"/>
    </cofactor>
</comment>
<dbReference type="GO" id="GO:0046872">
    <property type="term" value="F:metal ion binding"/>
    <property type="evidence" value="ECO:0007669"/>
    <property type="project" value="UniProtKB-KW"/>
</dbReference>
<dbReference type="Pfam" id="PF00884">
    <property type="entry name" value="Sulfatase"/>
    <property type="match status" value="1"/>
</dbReference>
<dbReference type="AlphaFoldDB" id="A0A4Y2P5H3"/>